<dbReference type="NCBIfam" id="TIGR00151">
    <property type="entry name" value="ispF"/>
    <property type="match status" value="1"/>
</dbReference>
<dbReference type="HAMAP" id="MF_01520">
    <property type="entry name" value="IspDF"/>
    <property type="match status" value="1"/>
</dbReference>
<dbReference type="CDD" id="cd02516">
    <property type="entry name" value="CDP-ME_synthetase"/>
    <property type="match status" value="1"/>
</dbReference>
<dbReference type="GO" id="GO:0008685">
    <property type="term" value="F:2-C-methyl-D-erythritol 2,4-cyclodiphosphate synthase activity"/>
    <property type="evidence" value="ECO:0007669"/>
    <property type="project" value="UniProtKB-EC"/>
</dbReference>
<evidence type="ECO:0000256" key="13">
    <source>
        <dbReference type="ARBA" id="ARBA00023268"/>
    </source>
</evidence>
<feature type="site" description="Transition state stabilizer" evidence="14">
    <location>
        <position position="359"/>
    </location>
</feature>
<dbReference type="InterPro" id="IPR029044">
    <property type="entry name" value="Nucleotide-diphossugar_trans"/>
</dbReference>
<dbReference type="InterPro" id="IPR018294">
    <property type="entry name" value="ISPD_synthase_CS"/>
</dbReference>
<dbReference type="EMBL" id="JBHSCR010000004">
    <property type="protein sequence ID" value="MFC4347635.1"/>
    <property type="molecule type" value="Genomic_DNA"/>
</dbReference>
<evidence type="ECO:0000256" key="1">
    <source>
        <dbReference type="ARBA" id="ARBA00000200"/>
    </source>
</evidence>
<dbReference type="NCBIfam" id="NF006899">
    <property type="entry name" value="PRK09382.1"/>
    <property type="match status" value="1"/>
</dbReference>
<comment type="similarity">
    <text evidence="14">In the N-terminal section; belongs to the IspD/TarI cytidylyltransferase family. IspD subfamily.</text>
</comment>
<dbReference type="EC" id="2.7.7.60" evidence="14"/>
<feature type="region of interest" description="2-C-methyl-D-erythritol 4-phosphate cytidylyltransferase" evidence="14">
    <location>
        <begin position="1"/>
        <end position="227"/>
    </location>
</feature>
<dbReference type="Pfam" id="PF01128">
    <property type="entry name" value="IspD"/>
    <property type="match status" value="1"/>
</dbReference>
<dbReference type="Gene3D" id="3.30.1330.50">
    <property type="entry name" value="2-C-methyl-D-erythritol 2,4-cyclodiphosphate synthase"/>
    <property type="match status" value="1"/>
</dbReference>
<dbReference type="InterPro" id="IPR001228">
    <property type="entry name" value="IspD"/>
</dbReference>
<evidence type="ECO:0000256" key="7">
    <source>
        <dbReference type="ARBA" id="ARBA00009789"/>
    </source>
</evidence>
<evidence type="ECO:0000256" key="11">
    <source>
        <dbReference type="ARBA" id="ARBA00023229"/>
    </source>
</evidence>
<comment type="similarity">
    <text evidence="14">In the C-terminal section; belongs to the IspF family.</text>
</comment>
<evidence type="ECO:0000256" key="14">
    <source>
        <dbReference type="HAMAP-Rule" id="MF_01520"/>
    </source>
</evidence>
<dbReference type="EC" id="4.6.1.12" evidence="14"/>
<dbReference type="InterPro" id="IPR020555">
    <property type="entry name" value="MECDP_synthase_CS"/>
</dbReference>
<evidence type="ECO:0000313" key="17">
    <source>
        <dbReference type="Proteomes" id="UP001595776"/>
    </source>
</evidence>
<feature type="binding site" evidence="14">
    <location>
        <begin position="282"/>
        <end position="284"/>
    </location>
    <ligand>
        <name>4-CDP-2-C-methyl-D-erythritol 2-phosphate</name>
        <dbReference type="ChEBI" id="CHEBI:57919"/>
    </ligand>
</feature>
<keyword evidence="13 14" id="KW-0511">Multifunctional enzyme</keyword>
<feature type="domain" description="2-C-methyl-D-erythritol 2,4-cyclodiphosphate synthase" evidence="15">
    <location>
        <begin position="227"/>
        <end position="380"/>
    </location>
</feature>
<comment type="pathway">
    <text evidence="4 14">Isoprenoid biosynthesis; isopentenyl diphosphate biosynthesis via DXP pathway; isopentenyl diphosphate from 1-deoxy-D-xylulose 5-phosphate: step 4/6.</text>
</comment>
<feature type="binding site" evidence="14">
    <location>
        <begin position="358"/>
        <end position="361"/>
    </location>
    <ligand>
        <name>4-CDP-2-C-methyl-D-erythritol 2-phosphate</name>
        <dbReference type="ChEBI" id="CHEBI:57919"/>
    </ligand>
</feature>
<dbReference type="Gene3D" id="3.90.550.10">
    <property type="entry name" value="Spore Coat Polysaccharide Biosynthesis Protein SpsA, Chain A"/>
    <property type="match status" value="1"/>
</dbReference>
<evidence type="ECO:0000256" key="9">
    <source>
        <dbReference type="ARBA" id="ARBA00022695"/>
    </source>
</evidence>
<comment type="function">
    <text evidence="14">Bifunctional enzyme that catalyzes the formation of 4-diphosphocytidyl-2-C-methyl-D-erythritol from CTP and 2-C-methyl-D-erythritol 4-phosphate (MEP) (IspD), and catalyzes the conversion of 4-diphosphocytidyl-2-C-methyl-D-erythritol 2-phosphate (CDP-ME2P) to 2-C-methyl-D-erythritol 2,4-cyclodiphosphate (ME-CPP) with a corresponding release of cytidine 5-monophosphate (CMP) (IspF).</text>
</comment>
<keyword evidence="12 14" id="KW-0456">Lyase</keyword>
<evidence type="ECO:0000256" key="5">
    <source>
        <dbReference type="ARBA" id="ARBA00004787"/>
    </source>
</evidence>
<keyword evidence="11 14" id="KW-0414">Isoprene biosynthesis</keyword>
<dbReference type="PANTHER" id="PTHR43181">
    <property type="entry name" value="2-C-METHYL-D-ERYTHRITOL 2,4-CYCLODIPHOSPHATE SYNTHASE, CHLOROPLASTIC"/>
    <property type="match status" value="1"/>
</dbReference>
<feature type="binding site" evidence="14">
    <location>
        <position position="365"/>
    </location>
    <ligand>
        <name>4-CDP-2-C-methyl-D-erythritol 2-phosphate</name>
        <dbReference type="ChEBI" id="CHEBI:57919"/>
    </ligand>
</feature>
<dbReference type="RefSeq" id="WP_068149531.1">
    <property type="nucleotide sequence ID" value="NZ_JBHSCR010000004.1"/>
</dbReference>
<dbReference type="GO" id="GO:0050518">
    <property type="term" value="F:2-C-methyl-D-erythritol 4-phosphate cytidylyltransferase activity"/>
    <property type="evidence" value="ECO:0007669"/>
    <property type="project" value="UniProtKB-EC"/>
</dbReference>
<dbReference type="InterPro" id="IPR026596">
    <property type="entry name" value="IspD/F"/>
</dbReference>
<feature type="region of interest" description="2-C-methyl-D-erythritol 2,4-cyclodiphosphate synthase" evidence="14">
    <location>
        <begin position="228"/>
        <end position="387"/>
    </location>
</feature>
<feature type="binding site" evidence="14">
    <location>
        <position position="236"/>
    </location>
    <ligand>
        <name>a divalent metal cation</name>
        <dbReference type="ChEBI" id="CHEBI:60240"/>
    </ligand>
</feature>
<dbReference type="HAMAP" id="MF_00108">
    <property type="entry name" value="IspD"/>
    <property type="match status" value="1"/>
</dbReference>
<dbReference type="NCBIfam" id="TIGR00453">
    <property type="entry name" value="ispD"/>
    <property type="match status" value="1"/>
</dbReference>
<organism evidence="16 17">
    <name type="scientific">Kordiimonas lipolytica</name>
    <dbReference type="NCBI Taxonomy" id="1662421"/>
    <lineage>
        <taxon>Bacteria</taxon>
        <taxon>Pseudomonadati</taxon>
        <taxon>Pseudomonadota</taxon>
        <taxon>Alphaproteobacteria</taxon>
        <taxon>Kordiimonadales</taxon>
        <taxon>Kordiimonadaceae</taxon>
        <taxon>Kordiimonas</taxon>
    </lineage>
</organism>
<evidence type="ECO:0000256" key="3">
    <source>
        <dbReference type="ARBA" id="ARBA00001968"/>
    </source>
</evidence>
<comment type="cofactor">
    <cofactor evidence="3 14">
        <name>a divalent metal cation</name>
        <dbReference type="ChEBI" id="CHEBI:60240"/>
    </cofactor>
</comment>
<feature type="binding site" evidence="14">
    <location>
        <begin position="260"/>
        <end position="261"/>
    </location>
    <ligand>
        <name>4-CDP-2-C-methyl-D-erythritol 2-phosphate</name>
        <dbReference type="ChEBI" id="CHEBI:57919"/>
    </ligand>
</feature>
<evidence type="ECO:0000256" key="4">
    <source>
        <dbReference type="ARBA" id="ARBA00004709"/>
    </source>
</evidence>
<feature type="site" description="Positions MEP for the nucleophilic attack" evidence="14">
    <location>
        <position position="152"/>
    </location>
</feature>
<feature type="site" description="Transition state stabilizer" evidence="14">
    <location>
        <position position="23"/>
    </location>
</feature>
<evidence type="ECO:0000256" key="6">
    <source>
        <dbReference type="ARBA" id="ARBA00008480"/>
    </source>
</evidence>
<dbReference type="InterPro" id="IPR036571">
    <property type="entry name" value="MECDP_synthase_sf"/>
</dbReference>
<comment type="catalytic activity">
    <reaction evidence="2 14">
        <text>2-C-methyl-D-erythritol 4-phosphate + CTP + H(+) = 4-CDP-2-C-methyl-D-erythritol + diphosphate</text>
        <dbReference type="Rhea" id="RHEA:13429"/>
        <dbReference type="ChEBI" id="CHEBI:15378"/>
        <dbReference type="ChEBI" id="CHEBI:33019"/>
        <dbReference type="ChEBI" id="CHEBI:37563"/>
        <dbReference type="ChEBI" id="CHEBI:57823"/>
        <dbReference type="ChEBI" id="CHEBI:58262"/>
        <dbReference type="EC" id="2.7.7.60"/>
    </reaction>
</comment>
<dbReference type="CDD" id="cd00554">
    <property type="entry name" value="MECDP_synthase"/>
    <property type="match status" value="1"/>
</dbReference>
<comment type="pathway">
    <text evidence="5 14">Isoprenoid biosynthesis; isopentenyl diphosphate biosynthesis via DXP pathway; isopentenyl diphosphate from 1-deoxy-D-xylulose 5-phosphate: step 2/6.</text>
</comment>
<dbReference type="Proteomes" id="UP001595776">
    <property type="component" value="Unassembled WGS sequence"/>
</dbReference>
<feature type="site" description="Transition state stabilizer" evidence="14">
    <location>
        <position position="260"/>
    </location>
</feature>
<evidence type="ECO:0000256" key="12">
    <source>
        <dbReference type="ARBA" id="ARBA00023239"/>
    </source>
</evidence>
<sequence length="387" mass="41301">MTQVSIVIVAAGRGSRAGEGLPKQYRKLGGKAVLRRTIESFLAIDPGFDIRCVIHPDDKALYEEATAGLNLFAPVFGGATRQESVFNGLKALEQDTDYVLVHDAARPFVTHEVVMDVIKALDAGAEAVVPGVPVADTLKKVQDGTIKHTVDRSGLYAVQTPQGFPYANLIAAHEAALGRELTDDGAVMEAFGAHVAISKGDSGNFKLTTPDDFKKAEQQTMMALGDIRTGSGYDVHRFEEGDHVWLCGVKLPFTKALKGHSDADVGLHALTDAILAALCDGDIGTHFPPSDDQWRGAPSDVFLAFARDRVLARGGQISHVGVCLVCEKPKIGPHKDAMRDRIAELLAIPASRVSVQATTTEKLGFTGREEGIAAQATATLRLPMGDN</sequence>
<evidence type="ECO:0000256" key="2">
    <source>
        <dbReference type="ARBA" id="ARBA00001282"/>
    </source>
</evidence>
<keyword evidence="8 14" id="KW-0808">Transferase</keyword>
<feature type="binding site" evidence="14">
    <location>
        <position position="268"/>
    </location>
    <ligand>
        <name>a divalent metal cation</name>
        <dbReference type="ChEBI" id="CHEBI:60240"/>
    </ligand>
</feature>
<comment type="catalytic activity">
    <reaction evidence="1 14">
        <text>4-CDP-2-C-methyl-D-erythritol 2-phosphate = 2-C-methyl-D-erythritol 2,4-cyclic diphosphate + CMP</text>
        <dbReference type="Rhea" id="RHEA:23864"/>
        <dbReference type="ChEBI" id="CHEBI:57919"/>
        <dbReference type="ChEBI" id="CHEBI:58483"/>
        <dbReference type="ChEBI" id="CHEBI:60377"/>
        <dbReference type="EC" id="4.6.1.12"/>
    </reaction>
</comment>
<comment type="caution">
    <text evidence="16">The sequence shown here is derived from an EMBL/GenBank/DDBJ whole genome shotgun (WGS) entry which is preliminary data.</text>
</comment>
<gene>
    <name evidence="14" type="primary">ispDF</name>
    <name evidence="16" type="ORF">ACFO5Q_07225</name>
</gene>
<keyword evidence="9 14" id="KW-0548">Nucleotidyltransferase</keyword>
<feature type="binding site" evidence="14">
    <location>
        <position position="368"/>
    </location>
    <ligand>
        <name>4-CDP-2-C-methyl-D-erythritol 2-phosphate</name>
        <dbReference type="ChEBI" id="CHEBI:57919"/>
    </ligand>
</feature>
<proteinExistence type="inferred from homology"/>
<feature type="site" description="Transition state stabilizer" evidence="14">
    <location>
        <position position="16"/>
    </location>
</feature>
<dbReference type="SUPFAM" id="SSF53448">
    <property type="entry name" value="Nucleotide-diphospho-sugar transferases"/>
    <property type="match status" value="1"/>
</dbReference>
<dbReference type="PROSITE" id="PS01295">
    <property type="entry name" value="ISPD"/>
    <property type="match status" value="1"/>
</dbReference>
<keyword evidence="10 14" id="KW-0479">Metal-binding</keyword>
<dbReference type="HAMAP" id="MF_00107">
    <property type="entry name" value="IspF"/>
    <property type="match status" value="1"/>
</dbReference>
<accession>A0ABV8UAD9</accession>
<comment type="caution">
    <text evidence="14">Lacks conserved residue(s) required for the propagation of feature annotation.</text>
</comment>
<evidence type="ECO:0000313" key="16">
    <source>
        <dbReference type="EMBL" id="MFC4347635.1"/>
    </source>
</evidence>
<evidence type="ECO:0000256" key="10">
    <source>
        <dbReference type="ARBA" id="ARBA00022723"/>
    </source>
</evidence>
<protein>
    <recommendedName>
        <fullName evidence="14">Bifunctional enzyme IspD/IspF</fullName>
    </recommendedName>
    <domain>
        <recommendedName>
            <fullName evidence="14">2-C-methyl-D-erythritol 4-phosphate cytidylyltransferase</fullName>
            <ecNumber evidence="14">2.7.7.60</ecNumber>
        </recommendedName>
        <alternativeName>
            <fullName evidence="14">4-diphosphocytidyl-2C-methyl-D-erythritol synthase</fullName>
        </alternativeName>
        <alternativeName>
            <fullName evidence="14">MEP cytidylyltransferase</fullName>
            <shortName evidence="14">MCT</shortName>
        </alternativeName>
    </domain>
    <domain>
        <recommendedName>
            <fullName evidence="14">2-C-methyl-D-erythritol 2,4-cyclodiphosphate synthase</fullName>
            <shortName evidence="14">MECDP-synthase</shortName>
            <shortName evidence="14">MECPP-synthase</shortName>
            <shortName evidence="14">MECPS</shortName>
            <ecNumber evidence="14">4.6.1.12</ecNumber>
        </recommendedName>
    </domain>
</protein>
<feature type="site" description="Positions MEP for the nucleophilic attack" evidence="14">
    <location>
        <position position="206"/>
    </location>
</feature>
<evidence type="ECO:0000256" key="8">
    <source>
        <dbReference type="ARBA" id="ARBA00022679"/>
    </source>
</evidence>
<feature type="binding site" evidence="14">
    <location>
        <begin position="234"/>
        <end position="236"/>
    </location>
    <ligand>
        <name>4-CDP-2-C-methyl-D-erythritol 2-phosphate</name>
        <dbReference type="ChEBI" id="CHEBI:57919"/>
    </ligand>
</feature>
<dbReference type="InterPro" id="IPR003526">
    <property type="entry name" value="MECDP_synthase"/>
</dbReference>
<dbReference type="InterPro" id="IPR034683">
    <property type="entry name" value="IspD/TarI"/>
</dbReference>
<reference evidence="17" key="1">
    <citation type="journal article" date="2019" name="Int. J. Syst. Evol. Microbiol.">
        <title>The Global Catalogue of Microorganisms (GCM) 10K type strain sequencing project: providing services to taxonomists for standard genome sequencing and annotation.</title>
        <authorList>
            <consortium name="The Broad Institute Genomics Platform"/>
            <consortium name="The Broad Institute Genome Sequencing Center for Infectious Disease"/>
            <person name="Wu L."/>
            <person name="Ma J."/>
        </authorList>
    </citation>
    <scope>NUCLEOTIDE SEQUENCE [LARGE SCALE GENOMIC DNA]</scope>
    <source>
        <strain evidence="17">CGMCC 1.15304</strain>
    </source>
</reference>
<feature type="binding site" evidence="14">
    <location>
        <position position="234"/>
    </location>
    <ligand>
        <name>a divalent metal cation</name>
        <dbReference type="ChEBI" id="CHEBI:60240"/>
    </ligand>
</feature>
<dbReference type="Pfam" id="PF02542">
    <property type="entry name" value="YgbB"/>
    <property type="match status" value="1"/>
</dbReference>
<dbReference type="PROSITE" id="PS01350">
    <property type="entry name" value="ISPF"/>
    <property type="match status" value="1"/>
</dbReference>
<keyword evidence="17" id="KW-1185">Reference proteome</keyword>
<comment type="similarity">
    <text evidence="6">Belongs to the IspF family.</text>
</comment>
<dbReference type="PANTHER" id="PTHR43181:SF1">
    <property type="entry name" value="2-C-METHYL-D-ERYTHRITOL 2,4-CYCLODIPHOSPHATE SYNTHASE, CHLOROPLASTIC"/>
    <property type="match status" value="1"/>
</dbReference>
<evidence type="ECO:0000259" key="15">
    <source>
        <dbReference type="Pfam" id="PF02542"/>
    </source>
</evidence>
<dbReference type="SUPFAM" id="SSF69765">
    <property type="entry name" value="IpsF-like"/>
    <property type="match status" value="1"/>
</dbReference>
<comment type="similarity">
    <text evidence="7">Belongs to the IspD/TarI cytidylyltransferase family. IspD subfamily.</text>
</comment>
<name>A0ABV8UAD9_9PROT</name>